<comment type="caution">
    <text evidence="2">The sequence shown here is derived from an EMBL/GenBank/DDBJ whole genome shotgun (WGS) entry which is preliminary data.</text>
</comment>
<evidence type="ECO:0000313" key="3">
    <source>
        <dbReference type="Proteomes" id="UP001501612"/>
    </source>
</evidence>
<dbReference type="Pfam" id="PF03780">
    <property type="entry name" value="Asp23"/>
    <property type="match status" value="1"/>
</dbReference>
<organism evidence="2 3">
    <name type="scientific">Nocardioides lentus</name>
    <dbReference type="NCBI Taxonomy" id="338077"/>
    <lineage>
        <taxon>Bacteria</taxon>
        <taxon>Bacillati</taxon>
        <taxon>Actinomycetota</taxon>
        <taxon>Actinomycetes</taxon>
        <taxon>Propionibacteriales</taxon>
        <taxon>Nocardioidaceae</taxon>
        <taxon>Nocardioides</taxon>
    </lineage>
</organism>
<comment type="similarity">
    <text evidence="1">Belongs to the asp23 family.</text>
</comment>
<proteinExistence type="inferred from homology"/>
<keyword evidence="3" id="KW-1185">Reference proteome</keyword>
<evidence type="ECO:0000256" key="1">
    <source>
        <dbReference type="ARBA" id="ARBA00005721"/>
    </source>
</evidence>
<dbReference type="PANTHER" id="PTHR34297:SF3">
    <property type="entry name" value="ALKALINE SHOCK PROTEIN 23"/>
    <property type="match status" value="1"/>
</dbReference>
<protein>
    <submittedName>
        <fullName evidence="2">Asp23/Gls24 family envelope stress response protein</fullName>
    </submittedName>
</protein>
<sequence>MDSQTTDEGSGGRTVLTTRVLREIAGLAAREVPGVVDVAAVELAMAEEQVRLRLALTAAWGSPLPDLADDVRRAVVGAVDAMTGLAVVEADVAVVDLVVDGADGPAER</sequence>
<dbReference type="RefSeq" id="WP_344002988.1">
    <property type="nucleotide sequence ID" value="NZ_BAAAMY010000001.1"/>
</dbReference>
<reference evidence="2 3" key="1">
    <citation type="journal article" date="2019" name="Int. J. Syst. Evol. Microbiol.">
        <title>The Global Catalogue of Microorganisms (GCM) 10K type strain sequencing project: providing services to taxonomists for standard genome sequencing and annotation.</title>
        <authorList>
            <consortium name="The Broad Institute Genomics Platform"/>
            <consortium name="The Broad Institute Genome Sequencing Center for Infectious Disease"/>
            <person name="Wu L."/>
            <person name="Ma J."/>
        </authorList>
    </citation>
    <scope>NUCLEOTIDE SEQUENCE [LARGE SCALE GENOMIC DNA]</scope>
    <source>
        <strain evidence="2 3">JCM 14046</strain>
    </source>
</reference>
<dbReference type="Proteomes" id="UP001501612">
    <property type="component" value="Unassembled WGS sequence"/>
</dbReference>
<name>A0ABN2P153_9ACTN</name>
<gene>
    <name evidence="2" type="ORF">GCM10009737_04110</name>
</gene>
<accession>A0ABN2P153</accession>
<dbReference type="EMBL" id="BAAAMY010000001">
    <property type="protein sequence ID" value="GAA1906516.1"/>
    <property type="molecule type" value="Genomic_DNA"/>
</dbReference>
<evidence type="ECO:0000313" key="2">
    <source>
        <dbReference type="EMBL" id="GAA1906516.1"/>
    </source>
</evidence>
<dbReference type="PANTHER" id="PTHR34297">
    <property type="entry name" value="HYPOTHETICAL CYTOSOLIC PROTEIN-RELATED"/>
    <property type="match status" value="1"/>
</dbReference>
<dbReference type="InterPro" id="IPR005531">
    <property type="entry name" value="Asp23"/>
</dbReference>